<gene>
    <name evidence="1" type="ORF">E5S67_04456</name>
</gene>
<proteinExistence type="predicted"/>
<dbReference type="Proteomes" id="UP000702425">
    <property type="component" value="Unassembled WGS sequence"/>
</dbReference>
<evidence type="ECO:0000313" key="2">
    <source>
        <dbReference type="Proteomes" id="UP000702425"/>
    </source>
</evidence>
<accession>A0ABX2D2E1</accession>
<organism evidence="1 2">
    <name type="scientific">Microcoleus asticus IPMA8</name>
    <dbReference type="NCBI Taxonomy" id="2563858"/>
    <lineage>
        <taxon>Bacteria</taxon>
        <taxon>Bacillati</taxon>
        <taxon>Cyanobacteriota</taxon>
        <taxon>Cyanophyceae</taxon>
        <taxon>Oscillatoriophycideae</taxon>
        <taxon>Oscillatoriales</taxon>
        <taxon>Microcoleaceae</taxon>
        <taxon>Microcoleus</taxon>
        <taxon>Microcoleus asticus</taxon>
    </lineage>
</organism>
<comment type="caution">
    <text evidence="1">The sequence shown here is derived from an EMBL/GenBank/DDBJ whole genome shotgun (WGS) entry which is preliminary data.</text>
</comment>
<evidence type="ECO:0000313" key="1">
    <source>
        <dbReference type="EMBL" id="NQE36691.1"/>
    </source>
</evidence>
<reference evidence="1 2" key="1">
    <citation type="journal article" date="2020" name="Sci. Rep.">
        <title>A novel cyanobacterial geosmin producer, revising GeoA distribution and dispersion patterns in Bacteria.</title>
        <authorList>
            <person name="Churro C."/>
            <person name="Semedo-Aguiar A.P."/>
            <person name="Silva A.D."/>
            <person name="Pereira-Leal J.B."/>
            <person name="Leite R.B."/>
        </authorList>
    </citation>
    <scope>NUCLEOTIDE SEQUENCE [LARGE SCALE GENOMIC DNA]</scope>
    <source>
        <strain evidence="1 2">IPMA8</strain>
    </source>
</reference>
<sequence>MSRRLIFTRYSTVPIAHIAPAVVAVFVEAIDAGKVTTADVVAVVGEAELARFKRSAARCPIF</sequence>
<name>A0ABX2D2E1_9CYAN</name>
<keyword evidence="2" id="KW-1185">Reference proteome</keyword>
<dbReference type="RefSeq" id="WP_172190565.1">
    <property type="nucleotide sequence ID" value="NZ_CAWPPK010000312.1"/>
</dbReference>
<protein>
    <submittedName>
        <fullName evidence="1">Uncharacterized protein</fullName>
    </submittedName>
</protein>
<dbReference type="EMBL" id="SRRZ01000094">
    <property type="protein sequence ID" value="NQE36691.1"/>
    <property type="molecule type" value="Genomic_DNA"/>
</dbReference>